<dbReference type="PANTHER" id="PTHR46696">
    <property type="entry name" value="P450, PUTATIVE (EUROFUNG)-RELATED"/>
    <property type="match status" value="1"/>
</dbReference>
<reference evidence="3 4" key="1">
    <citation type="submission" date="2021-01" db="EMBL/GenBank/DDBJ databases">
        <title>Genomic Encyclopedia of Type Strains, Phase IV (KMG-IV): sequencing the most valuable type-strain genomes for metagenomic binning, comparative biology and taxonomic classification.</title>
        <authorList>
            <person name="Goeker M."/>
        </authorList>
    </citation>
    <scope>NUCLEOTIDE SEQUENCE [LARGE SCALE GENOMIC DNA]</scope>
    <source>
        <strain evidence="3 4">DSM 105453</strain>
    </source>
</reference>
<dbReference type="InterPro" id="IPR001128">
    <property type="entry name" value="Cyt_P450"/>
</dbReference>
<dbReference type="InterPro" id="IPR002397">
    <property type="entry name" value="Cyt_P450_B"/>
</dbReference>
<keyword evidence="2 3" id="KW-0560">Oxidoreductase</keyword>
<evidence type="ECO:0000256" key="1">
    <source>
        <dbReference type="ARBA" id="ARBA00010617"/>
    </source>
</evidence>
<dbReference type="GO" id="GO:0016491">
    <property type="term" value="F:oxidoreductase activity"/>
    <property type="evidence" value="ECO:0007669"/>
    <property type="project" value="UniProtKB-KW"/>
</dbReference>
<dbReference type="EMBL" id="JAFBFH010000001">
    <property type="protein sequence ID" value="MBM7713177.1"/>
    <property type="molecule type" value="Genomic_DNA"/>
</dbReference>
<name>A0ABS2R0N6_9BACI</name>
<dbReference type="CDD" id="cd20625">
    <property type="entry name" value="CYP164-like"/>
    <property type="match status" value="1"/>
</dbReference>
<dbReference type="PRINTS" id="PR00359">
    <property type="entry name" value="BP450"/>
</dbReference>
<evidence type="ECO:0000313" key="4">
    <source>
        <dbReference type="Proteomes" id="UP000823485"/>
    </source>
</evidence>
<keyword evidence="2" id="KW-0503">Monooxygenase</keyword>
<dbReference type="EC" id="1.14.14.46" evidence="3"/>
<dbReference type="RefSeq" id="WP_077109781.1">
    <property type="nucleotide sequence ID" value="NZ_JAFBFH010000001.1"/>
</dbReference>
<evidence type="ECO:0000256" key="2">
    <source>
        <dbReference type="RuleBase" id="RU000461"/>
    </source>
</evidence>
<dbReference type="Pfam" id="PF00067">
    <property type="entry name" value="p450"/>
    <property type="match status" value="1"/>
</dbReference>
<dbReference type="PRINTS" id="PR00385">
    <property type="entry name" value="P450"/>
</dbReference>
<dbReference type="InterPro" id="IPR017972">
    <property type="entry name" value="Cyt_P450_CS"/>
</dbReference>
<dbReference type="PROSITE" id="PS00086">
    <property type="entry name" value="CYTOCHROME_P450"/>
    <property type="match status" value="1"/>
</dbReference>
<sequence>MTTKQSISLTSAEFIDNPYPFYDEMRSMGPLYKLDSFPYPGWYVTGYEEVKKVLLDTRFKNRIPLPLTSKKYERLKEVQNHMMLFKNELDHRRLRGLASAAFVPSKLKHIRYYIEETAHDLLNQAEQKNKMDVVSDYAFPLASLVIAKMIGVPVVERPLFREWSASLIRTIDFTRTRHILASGDETIGVLLDYFQRLINKKKRAPKDDLISMFVKQDSELSEKELLATCILLMIAGHETTVNLISNTVLVLLNHPVQYKALQENPALIETAIEEVLRYESPTQMTARVASEDIKMGESIVQKGDHVYVLLGAANRDPEKFAKADVFDMTRKPNPHLAFGHGVHFCIGASLARMEAQIAIQILLQRMPGLRLSDSKPRWRKLIGFRSLSELPVILRS</sequence>
<organism evidence="3 4">
    <name type="scientific">Siminovitchia thermophila</name>
    <dbReference type="NCBI Taxonomy" id="1245522"/>
    <lineage>
        <taxon>Bacteria</taxon>
        <taxon>Bacillati</taxon>
        <taxon>Bacillota</taxon>
        <taxon>Bacilli</taxon>
        <taxon>Bacillales</taxon>
        <taxon>Bacillaceae</taxon>
        <taxon>Siminovitchia</taxon>
    </lineage>
</organism>
<keyword evidence="2" id="KW-0479">Metal-binding</keyword>
<dbReference type="Gene3D" id="1.10.630.10">
    <property type="entry name" value="Cytochrome P450"/>
    <property type="match status" value="1"/>
</dbReference>
<dbReference type="PANTHER" id="PTHR46696:SF4">
    <property type="entry name" value="BIOTIN BIOSYNTHESIS CYTOCHROME P450"/>
    <property type="match status" value="1"/>
</dbReference>
<comment type="caution">
    <text evidence="3">The sequence shown here is derived from an EMBL/GenBank/DDBJ whole genome shotgun (WGS) entry which is preliminary data.</text>
</comment>
<evidence type="ECO:0000313" key="3">
    <source>
        <dbReference type="EMBL" id="MBM7713177.1"/>
    </source>
</evidence>
<comment type="similarity">
    <text evidence="1 2">Belongs to the cytochrome P450 family.</text>
</comment>
<gene>
    <name evidence="3" type="ORF">JOC94_000143</name>
</gene>
<dbReference type="Proteomes" id="UP000823485">
    <property type="component" value="Unassembled WGS sequence"/>
</dbReference>
<keyword evidence="4" id="KW-1185">Reference proteome</keyword>
<dbReference type="InterPro" id="IPR036396">
    <property type="entry name" value="Cyt_P450_sf"/>
</dbReference>
<protein>
    <submittedName>
        <fullName evidence="3">Pimeloyl-[acyl-carrier protein] synthase</fullName>
        <ecNumber evidence="3">1.14.14.46</ecNumber>
    </submittedName>
</protein>
<keyword evidence="2" id="KW-0349">Heme</keyword>
<proteinExistence type="inferred from homology"/>
<accession>A0ABS2R0N6</accession>
<dbReference type="SUPFAM" id="SSF48264">
    <property type="entry name" value="Cytochrome P450"/>
    <property type="match status" value="1"/>
</dbReference>
<keyword evidence="2" id="KW-0408">Iron</keyword>